<evidence type="ECO:0000256" key="2">
    <source>
        <dbReference type="ARBA" id="ARBA00022679"/>
    </source>
</evidence>
<evidence type="ECO:0000256" key="7">
    <source>
        <dbReference type="SAM" id="Phobius"/>
    </source>
</evidence>
<keyword evidence="6" id="KW-0902">Two-component regulatory system</keyword>
<keyword evidence="2" id="KW-0808">Transferase</keyword>
<keyword evidence="7" id="KW-0812">Transmembrane</keyword>
<evidence type="ECO:0000256" key="5">
    <source>
        <dbReference type="ARBA" id="ARBA00022840"/>
    </source>
</evidence>
<dbReference type="PANTHER" id="PTHR43065">
    <property type="entry name" value="SENSOR HISTIDINE KINASE"/>
    <property type="match status" value="1"/>
</dbReference>
<feature type="transmembrane region" description="Helical" evidence="7">
    <location>
        <begin position="226"/>
        <end position="249"/>
    </location>
</feature>
<protein>
    <recommendedName>
        <fullName evidence="8">Histidine kinase domain-containing protein</fullName>
    </recommendedName>
</protein>
<dbReference type="InterPro" id="IPR036890">
    <property type="entry name" value="HATPase_C_sf"/>
</dbReference>
<dbReference type="CDD" id="cd00082">
    <property type="entry name" value="HisKA"/>
    <property type="match status" value="1"/>
</dbReference>
<dbReference type="InterPro" id="IPR004358">
    <property type="entry name" value="Sig_transdc_His_kin-like_C"/>
</dbReference>
<dbReference type="GO" id="GO:0005524">
    <property type="term" value="F:ATP binding"/>
    <property type="evidence" value="ECO:0007669"/>
    <property type="project" value="UniProtKB-KW"/>
</dbReference>
<feature type="non-terminal residue" evidence="9">
    <location>
        <position position="1"/>
    </location>
</feature>
<dbReference type="PROSITE" id="PS50109">
    <property type="entry name" value="HIS_KIN"/>
    <property type="match status" value="1"/>
</dbReference>
<dbReference type="InterPro" id="IPR003661">
    <property type="entry name" value="HisK_dim/P_dom"/>
</dbReference>
<evidence type="ECO:0000256" key="4">
    <source>
        <dbReference type="ARBA" id="ARBA00022777"/>
    </source>
</evidence>
<reference evidence="9" key="1">
    <citation type="journal article" date="2014" name="Front. Microbiol.">
        <title>High frequency of phylogenetically diverse reductive dehalogenase-homologous genes in deep subseafloor sedimentary metagenomes.</title>
        <authorList>
            <person name="Kawai M."/>
            <person name="Futagami T."/>
            <person name="Toyoda A."/>
            <person name="Takaki Y."/>
            <person name="Nishi S."/>
            <person name="Hori S."/>
            <person name="Arai W."/>
            <person name="Tsubouchi T."/>
            <person name="Morono Y."/>
            <person name="Uchiyama I."/>
            <person name="Ito T."/>
            <person name="Fujiyama A."/>
            <person name="Inagaki F."/>
            <person name="Takami H."/>
        </authorList>
    </citation>
    <scope>NUCLEOTIDE SEQUENCE</scope>
    <source>
        <strain evidence="9">Expedition CK06-06</strain>
    </source>
</reference>
<dbReference type="InterPro" id="IPR005467">
    <property type="entry name" value="His_kinase_dom"/>
</dbReference>
<keyword evidence="7" id="KW-1133">Transmembrane helix</keyword>
<evidence type="ECO:0000256" key="1">
    <source>
        <dbReference type="ARBA" id="ARBA00022553"/>
    </source>
</evidence>
<evidence type="ECO:0000259" key="8">
    <source>
        <dbReference type="PROSITE" id="PS50109"/>
    </source>
</evidence>
<proteinExistence type="predicted"/>
<dbReference type="GO" id="GO:0000155">
    <property type="term" value="F:phosphorelay sensor kinase activity"/>
    <property type="evidence" value="ECO:0007669"/>
    <property type="project" value="InterPro"/>
</dbReference>
<feature type="domain" description="Histidine kinase" evidence="8">
    <location>
        <begin position="267"/>
        <end position="477"/>
    </location>
</feature>
<organism evidence="9">
    <name type="scientific">marine sediment metagenome</name>
    <dbReference type="NCBI Taxonomy" id="412755"/>
    <lineage>
        <taxon>unclassified sequences</taxon>
        <taxon>metagenomes</taxon>
        <taxon>ecological metagenomes</taxon>
    </lineage>
</organism>
<dbReference type="PANTHER" id="PTHR43065:SF10">
    <property type="entry name" value="PEROXIDE STRESS-ACTIVATED HISTIDINE KINASE MAK3"/>
    <property type="match status" value="1"/>
</dbReference>
<dbReference type="Pfam" id="PF02518">
    <property type="entry name" value="HATPase_c"/>
    <property type="match status" value="1"/>
</dbReference>
<keyword evidence="5" id="KW-0067">ATP-binding</keyword>
<evidence type="ECO:0000313" key="9">
    <source>
        <dbReference type="EMBL" id="GAF75814.1"/>
    </source>
</evidence>
<dbReference type="SMART" id="SM00387">
    <property type="entry name" value="HATPase_c"/>
    <property type="match status" value="1"/>
</dbReference>
<dbReference type="PRINTS" id="PR00344">
    <property type="entry name" value="BCTRLSENSOR"/>
</dbReference>
<dbReference type="AlphaFoldDB" id="X0S457"/>
<keyword evidence="7" id="KW-0472">Membrane</keyword>
<keyword evidence="1" id="KW-0597">Phosphoprotein</keyword>
<dbReference type="InterPro" id="IPR003594">
    <property type="entry name" value="HATPase_dom"/>
</dbReference>
<sequence>LSTDVSGVNSELFVKGVVDSPFPIIFSDENNNPIPTFWRNVGIEPNDRSEVSMRKLKRMIEKMDRINPPDTLYNLALKPRTDTLVVYELPPSKDLPMAVTDQSGAILYSRNLEVSPDGPSSMLRPVNEVDAIPLSFSKVNEPPLIFHDVSGQENWPLIVTKKNGDPLYWNDVDVEWNEKAVLEKVRLTSFLRLMNRSGVVYELVTHNVYGYDIQLFHYGDPRFVTWIAWLPVIEFIVILILITVGFIGFKNITNVEKRSIWVGMAKETAHQLGTPISSIYGWLELLKTDRDAALLGQAVEEMEFDVKRLNRVASRFSSIGSKPELQPTEVSDVVEEVMDYYRARAPHMGRSVILESRYHNLSRVMGNRELLNWAFENLIKNSLASIEDKEGQINVTGRMSKDFRHLILDFKDNGRGIPYANQKEVMKPGYTTKKRGWGLGLSLVKRIIEDYHGGKILLLESEPGAGTTFRVILPAVKGKV</sequence>
<dbReference type="SUPFAM" id="SSF55874">
    <property type="entry name" value="ATPase domain of HSP90 chaperone/DNA topoisomerase II/histidine kinase"/>
    <property type="match status" value="1"/>
</dbReference>
<accession>X0S457</accession>
<name>X0S457_9ZZZZ</name>
<gene>
    <name evidence="9" type="ORF">S01H1_05741</name>
</gene>
<keyword evidence="4" id="KW-0418">Kinase</keyword>
<evidence type="ECO:0000256" key="3">
    <source>
        <dbReference type="ARBA" id="ARBA00022741"/>
    </source>
</evidence>
<evidence type="ECO:0000256" key="6">
    <source>
        <dbReference type="ARBA" id="ARBA00023012"/>
    </source>
</evidence>
<comment type="caution">
    <text evidence="9">The sequence shown here is derived from an EMBL/GenBank/DDBJ whole genome shotgun (WGS) entry which is preliminary data.</text>
</comment>
<dbReference type="Gene3D" id="3.30.565.10">
    <property type="entry name" value="Histidine kinase-like ATPase, C-terminal domain"/>
    <property type="match status" value="1"/>
</dbReference>
<dbReference type="EMBL" id="BARS01002984">
    <property type="protein sequence ID" value="GAF75814.1"/>
    <property type="molecule type" value="Genomic_DNA"/>
</dbReference>
<keyword evidence="3" id="KW-0547">Nucleotide-binding</keyword>